<gene>
    <name evidence="10" type="ORF">RNJ44_03500</name>
</gene>
<evidence type="ECO:0000256" key="2">
    <source>
        <dbReference type="ARBA" id="ARBA00009665"/>
    </source>
</evidence>
<evidence type="ECO:0000313" key="11">
    <source>
        <dbReference type="Proteomes" id="UP001623330"/>
    </source>
</evidence>
<comment type="caution">
    <text evidence="10">The sequence shown here is derived from an EMBL/GenBank/DDBJ whole genome shotgun (WGS) entry which is preliminary data.</text>
</comment>
<feature type="transmembrane region" description="Helical" evidence="7">
    <location>
        <begin position="441"/>
        <end position="461"/>
    </location>
</feature>
<comment type="similarity">
    <text evidence="2">Belongs to the SYG1 (TC 2.A.94) family.</text>
</comment>
<evidence type="ECO:0000256" key="3">
    <source>
        <dbReference type="ARBA" id="ARBA00022692"/>
    </source>
</evidence>
<keyword evidence="5 7" id="KW-0472">Membrane</keyword>
<evidence type="ECO:0000256" key="7">
    <source>
        <dbReference type="SAM" id="Phobius"/>
    </source>
</evidence>
<dbReference type="PROSITE" id="PS51380">
    <property type="entry name" value="EXS"/>
    <property type="match status" value="1"/>
</dbReference>
<feature type="transmembrane region" description="Helical" evidence="7">
    <location>
        <begin position="398"/>
        <end position="421"/>
    </location>
</feature>
<dbReference type="CDD" id="cd14475">
    <property type="entry name" value="SPX_SYG1_like"/>
    <property type="match status" value="1"/>
</dbReference>
<feature type="domain" description="EXS" evidence="8">
    <location>
        <begin position="609"/>
        <end position="819"/>
    </location>
</feature>
<dbReference type="PANTHER" id="PTHR10783:SF103">
    <property type="entry name" value="SOLUTE CARRIER FAMILY 53 MEMBER 1"/>
    <property type="match status" value="1"/>
</dbReference>
<dbReference type="EMBL" id="JBEVYD010000004">
    <property type="protein sequence ID" value="KAL3233460.1"/>
    <property type="molecule type" value="Genomic_DNA"/>
</dbReference>
<proteinExistence type="inferred from homology"/>
<keyword evidence="4 7" id="KW-1133">Transmembrane helix</keyword>
<evidence type="ECO:0000256" key="5">
    <source>
        <dbReference type="ARBA" id="ARBA00023136"/>
    </source>
</evidence>
<reference evidence="10 11" key="1">
    <citation type="submission" date="2024-05" db="EMBL/GenBank/DDBJ databases">
        <title>Long read based assembly of the Candida bracarensis genome reveals expanded adhesin content.</title>
        <authorList>
            <person name="Marcet-Houben M."/>
            <person name="Ksiezopolska E."/>
            <person name="Gabaldon T."/>
        </authorList>
    </citation>
    <scope>NUCLEOTIDE SEQUENCE [LARGE SCALE GENOMIC DNA]</scope>
    <source>
        <strain evidence="10 11">CBM6</strain>
    </source>
</reference>
<keyword evidence="11" id="KW-1185">Reference proteome</keyword>
<keyword evidence="3 7" id="KW-0812">Transmembrane</keyword>
<evidence type="ECO:0000256" key="4">
    <source>
        <dbReference type="ARBA" id="ARBA00022989"/>
    </source>
</evidence>
<dbReference type="Proteomes" id="UP001623330">
    <property type="component" value="Unassembled WGS sequence"/>
</dbReference>
<feature type="transmembrane region" description="Helical" evidence="7">
    <location>
        <begin position="523"/>
        <end position="542"/>
    </location>
</feature>
<dbReference type="PANTHER" id="PTHR10783">
    <property type="entry name" value="XENOTROPIC AND POLYTROPIC RETROVIRUS RECEPTOR 1-RELATED"/>
    <property type="match status" value="1"/>
</dbReference>
<protein>
    <submittedName>
        <fullName evidence="10">Protein SYG1</fullName>
    </submittedName>
</protein>
<feature type="region of interest" description="Disordered" evidence="6">
    <location>
        <begin position="896"/>
        <end position="918"/>
    </location>
</feature>
<evidence type="ECO:0000259" key="9">
    <source>
        <dbReference type="PROSITE" id="PS51382"/>
    </source>
</evidence>
<feature type="region of interest" description="Disordered" evidence="6">
    <location>
        <begin position="33"/>
        <end position="52"/>
    </location>
</feature>
<dbReference type="Pfam" id="PF03124">
    <property type="entry name" value="EXS"/>
    <property type="match status" value="1"/>
</dbReference>
<comment type="subcellular location">
    <subcellularLocation>
        <location evidence="1">Membrane</location>
        <topology evidence="1">Multi-pass membrane protein</topology>
    </subcellularLocation>
</comment>
<dbReference type="Pfam" id="PF03105">
    <property type="entry name" value="SPX"/>
    <property type="match status" value="2"/>
</dbReference>
<evidence type="ECO:0000256" key="6">
    <source>
        <dbReference type="SAM" id="MobiDB-lite"/>
    </source>
</evidence>
<accession>A0ABR4NX23</accession>
<dbReference type="PROSITE" id="PS51382">
    <property type="entry name" value="SPX"/>
    <property type="match status" value="1"/>
</dbReference>
<name>A0ABR4NX23_9SACH</name>
<evidence type="ECO:0000313" key="10">
    <source>
        <dbReference type="EMBL" id="KAL3233460.1"/>
    </source>
</evidence>
<evidence type="ECO:0000259" key="8">
    <source>
        <dbReference type="PROSITE" id="PS51380"/>
    </source>
</evidence>
<feature type="domain" description="SPX" evidence="9">
    <location>
        <begin position="1"/>
        <end position="296"/>
    </location>
</feature>
<organism evidence="10 11">
    <name type="scientific">Nakaseomyces bracarensis</name>
    <dbReference type="NCBI Taxonomy" id="273131"/>
    <lineage>
        <taxon>Eukaryota</taxon>
        <taxon>Fungi</taxon>
        <taxon>Dikarya</taxon>
        <taxon>Ascomycota</taxon>
        <taxon>Saccharomycotina</taxon>
        <taxon>Saccharomycetes</taxon>
        <taxon>Saccharomycetales</taxon>
        <taxon>Saccharomycetaceae</taxon>
        <taxon>Nakaseomyces</taxon>
    </lineage>
</organism>
<feature type="transmembrane region" description="Helical" evidence="7">
    <location>
        <begin position="497"/>
        <end position="517"/>
    </location>
</feature>
<evidence type="ECO:0000256" key="1">
    <source>
        <dbReference type="ARBA" id="ARBA00004141"/>
    </source>
</evidence>
<dbReference type="InterPro" id="IPR004342">
    <property type="entry name" value="EXS_C"/>
</dbReference>
<feature type="compositionally biased region" description="Acidic residues" evidence="6">
    <location>
        <begin position="908"/>
        <end position="918"/>
    </location>
</feature>
<dbReference type="InterPro" id="IPR004331">
    <property type="entry name" value="SPX_dom"/>
</dbReference>
<sequence length="918" mass="106593">MKFADHLNESTISEWKGKYIDYKFGKKKLKKYKQSDQRVSEPAYSSGRRTPGHKKKYNDFQVECINDFIEDWLVPNQLHKCNEFYLWLLGQCQEKYLILAHQIDCYMKHQKEYREMATKVIFQSNSSASSLTPYGTITHNNSSNSTNNNNSNTSSVVLDQEANTSDRNFLSLAVHHFLNEHDLMPSFPKMFTETIPEALKPKQINTKIKETFAYSNKLNLNMNLMKNKDAKGNKILKNPHKELKHARELLSDALLEFYLFLQLVKSYRDVNVTGFRKMVKKFDKTCKTKELPGFMKFVRENYTIFKHDLISTENTMKESKTKNFEAEDDISSKQTETNISISSSKIDPLKAWETQVTRWYTNDVVNSLSEQKRHLEKLKKVSIQYSLNEQMIHRNNRAILQMTVAGIFTGIAVTLIVYTLYLSFLSKINTRVHKILFPIWGGWYMVLLIALLFLIDCFIWHRTGINYKFIMFGEVQAKSGTQFFNNDFATSGIPLRMYFLSFFVITCGIISILSFHFNDLTPYGYVYIIIVAALFVFPYDLIPYWDKVVETRKFLITTAIRLIFSGCYPVEFKDFFLGDIVCSLSYSISNLALFSCYYAPSTRDDPIGKCGSSHSKAMGVLSCLPSFWRFMQCLRRFADSNDWFPHLMNAVKYMMGVAYYASLSAYRLSAHSPDRRTPFVIFATLNSAITSIWDIVMDWSLLQTPVGHENMLLRDDLYLAGKRNWETGKYSWTRKSLYYISMILDILIRFEWIVYAVAPQTVRQSSITSFILAIAEVIRRFLWVIFRVENEHVANVHLFRVTGEALLPYPNDEVIDFSGKATQDLFDDQHFENQSIDRPSRSSQLRDLDLSLADINQNFEEPSATYHSIIRRRTALFDNISRTIPWAHARDFQRPVMKPASNSNGADTDSESEYESIA</sequence>